<proteinExistence type="predicted"/>
<organism evidence="1 2">
    <name type="scientific">Nocardioides aquaticus</name>
    <dbReference type="NCBI Taxonomy" id="160826"/>
    <lineage>
        <taxon>Bacteria</taxon>
        <taxon>Bacillati</taxon>
        <taxon>Actinomycetota</taxon>
        <taxon>Actinomycetes</taxon>
        <taxon>Propionibacteriales</taxon>
        <taxon>Nocardioidaceae</taxon>
        <taxon>Nocardioides</taxon>
    </lineage>
</organism>
<sequence>MNGAAGVHEVRDAGAVVRGGARPPGTEGAFVDGLRDDCGLLIGGVLEVVRRLTGRDLLTELLEPLAGDMDAVSSMRAGWAELATATGAVGENYRALAEQVPGVWEGLSADAAARLAGRLAVAHDEQREAATLVAEQLGHVVSVSKATAEVVCAALQFLDGLVQELLLDAAAGPLGWTKAAATSPRMVIRMVRLIDQGRDAITDLVRAVELAVAVLRRVEALLDALTALAAAVETGAHAEAGQDMAEVAEAGFLGVRAA</sequence>
<dbReference type="RefSeq" id="WP_214057858.1">
    <property type="nucleotide sequence ID" value="NZ_CP075371.1"/>
</dbReference>
<name>A0ABX8ECQ9_9ACTN</name>
<gene>
    <name evidence="1" type="ORF">ENKNEFLB_00625</name>
</gene>
<accession>A0ABX8ECQ9</accession>
<evidence type="ECO:0000313" key="1">
    <source>
        <dbReference type="EMBL" id="QVT78252.1"/>
    </source>
</evidence>
<keyword evidence="2" id="KW-1185">Reference proteome</keyword>
<protein>
    <recommendedName>
        <fullName evidence="3">WXG100 family type VII secretion target</fullName>
    </recommendedName>
</protein>
<evidence type="ECO:0008006" key="3">
    <source>
        <dbReference type="Google" id="ProtNLM"/>
    </source>
</evidence>
<dbReference type="Proteomes" id="UP000679307">
    <property type="component" value="Chromosome"/>
</dbReference>
<dbReference type="EMBL" id="CP075371">
    <property type="protein sequence ID" value="QVT78252.1"/>
    <property type="molecule type" value="Genomic_DNA"/>
</dbReference>
<reference evidence="1 2" key="1">
    <citation type="submission" date="2021-05" db="EMBL/GenBank/DDBJ databases">
        <title>Complete genome of Nocardioides aquaticus KCTC 9944T isolated from meromictic and hypersaline Ekho Lake, Antarctica.</title>
        <authorList>
            <person name="Hwang K."/>
            <person name="Kim K.M."/>
            <person name="Choe H."/>
        </authorList>
    </citation>
    <scope>NUCLEOTIDE SEQUENCE [LARGE SCALE GENOMIC DNA]</scope>
    <source>
        <strain evidence="1 2">KCTC 9944</strain>
    </source>
</reference>
<evidence type="ECO:0000313" key="2">
    <source>
        <dbReference type="Proteomes" id="UP000679307"/>
    </source>
</evidence>